<protein>
    <submittedName>
        <fullName evidence="1">Uncharacterized protein</fullName>
    </submittedName>
</protein>
<name>A0A812IXQ5_SYMPI</name>
<evidence type="ECO:0000313" key="2">
    <source>
        <dbReference type="Proteomes" id="UP000649617"/>
    </source>
</evidence>
<dbReference type="EMBL" id="CAJNIZ010001436">
    <property type="protein sequence ID" value="CAE7190697.1"/>
    <property type="molecule type" value="Genomic_DNA"/>
</dbReference>
<accession>A0A812IXQ5</accession>
<dbReference type="Proteomes" id="UP000649617">
    <property type="component" value="Unassembled WGS sequence"/>
</dbReference>
<dbReference type="AlphaFoldDB" id="A0A812IXQ5"/>
<gene>
    <name evidence="1" type="ORF">SPIL2461_LOCUS1463</name>
</gene>
<organism evidence="1 2">
    <name type="scientific">Symbiodinium pilosum</name>
    <name type="common">Dinoflagellate</name>
    <dbReference type="NCBI Taxonomy" id="2952"/>
    <lineage>
        <taxon>Eukaryota</taxon>
        <taxon>Sar</taxon>
        <taxon>Alveolata</taxon>
        <taxon>Dinophyceae</taxon>
        <taxon>Suessiales</taxon>
        <taxon>Symbiodiniaceae</taxon>
        <taxon>Symbiodinium</taxon>
    </lineage>
</organism>
<proteinExistence type="predicted"/>
<keyword evidence="2" id="KW-1185">Reference proteome</keyword>
<sequence>MLRLLKIRRRRKRGKLKSGTWRCARGGGRISPGNMSRCSPAACASTRPLRSWHPTSRQAWNVWVLVQSFQSRQEFMIFYAT</sequence>
<comment type="caution">
    <text evidence="1">The sequence shown here is derived from an EMBL/GenBank/DDBJ whole genome shotgun (WGS) entry which is preliminary data.</text>
</comment>
<evidence type="ECO:0000313" key="1">
    <source>
        <dbReference type="EMBL" id="CAE7190697.1"/>
    </source>
</evidence>
<reference evidence="1" key="1">
    <citation type="submission" date="2021-02" db="EMBL/GenBank/DDBJ databases">
        <authorList>
            <person name="Dougan E. K."/>
            <person name="Rhodes N."/>
            <person name="Thang M."/>
            <person name="Chan C."/>
        </authorList>
    </citation>
    <scope>NUCLEOTIDE SEQUENCE</scope>
</reference>